<dbReference type="AlphaFoldDB" id="A0A8T4JAH5"/>
<keyword evidence="2" id="KW-1185">Reference proteome</keyword>
<evidence type="ECO:0000313" key="1">
    <source>
        <dbReference type="EMBL" id="MBR7679307.1"/>
    </source>
</evidence>
<comment type="caution">
    <text evidence="1">The sequence shown here is derived from an EMBL/GenBank/DDBJ whole genome shotgun (WGS) entry which is preliminary data.</text>
</comment>
<sequence length="67" mass="7409">MNAWCFLIDRRESAKVFLQLTHAAGDPGHEKAGCHPAPASIHLQLHVSADGRERIAFSHRLPGEPTR</sequence>
<protein>
    <submittedName>
        <fullName evidence="1">Uncharacterized protein</fullName>
    </submittedName>
</protein>
<accession>A0A8T4JAH5</accession>
<proteinExistence type="predicted"/>
<reference evidence="1" key="1">
    <citation type="submission" date="2021-04" db="EMBL/GenBank/DDBJ databases">
        <title>Sequencing of actinobacteria type strains.</title>
        <authorList>
            <person name="Nguyen G.-S."/>
            <person name="Wentzel A."/>
        </authorList>
    </citation>
    <scope>NUCLEOTIDE SEQUENCE</scope>
    <source>
        <strain evidence="1">DSM 42095</strain>
    </source>
</reference>
<gene>
    <name evidence="1" type="ORF">KDA82_41545</name>
</gene>
<organism evidence="1 2">
    <name type="scientific">Streptomyces daliensis</name>
    <dbReference type="NCBI Taxonomy" id="299421"/>
    <lineage>
        <taxon>Bacteria</taxon>
        <taxon>Bacillati</taxon>
        <taxon>Actinomycetota</taxon>
        <taxon>Actinomycetes</taxon>
        <taxon>Kitasatosporales</taxon>
        <taxon>Streptomycetaceae</taxon>
        <taxon>Streptomyces</taxon>
    </lineage>
</organism>
<name>A0A8T4JAH5_9ACTN</name>
<dbReference type="EMBL" id="JAGSMN010002530">
    <property type="protein sequence ID" value="MBR7679307.1"/>
    <property type="molecule type" value="Genomic_DNA"/>
</dbReference>
<evidence type="ECO:0000313" key="2">
    <source>
        <dbReference type="Proteomes" id="UP000675554"/>
    </source>
</evidence>
<feature type="non-terminal residue" evidence="1">
    <location>
        <position position="67"/>
    </location>
</feature>
<dbReference type="Proteomes" id="UP000675554">
    <property type="component" value="Unassembled WGS sequence"/>
</dbReference>